<dbReference type="SUPFAM" id="SSF142906">
    <property type="entry name" value="YjbR-like"/>
    <property type="match status" value="1"/>
</dbReference>
<gene>
    <name evidence="1" type="ORF">SAMN04488109_5871</name>
</gene>
<dbReference type="AlphaFoldDB" id="A0A1M5WNH0"/>
<evidence type="ECO:0000313" key="1">
    <source>
        <dbReference type="EMBL" id="SHH89165.1"/>
    </source>
</evidence>
<organism evidence="1 2">
    <name type="scientific">Chryseolinea serpens</name>
    <dbReference type="NCBI Taxonomy" id="947013"/>
    <lineage>
        <taxon>Bacteria</taxon>
        <taxon>Pseudomonadati</taxon>
        <taxon>Bacteroidota</taxon>
        <taxon>Cytophagia</taxon>
        <taxon>Cytophagales</taxon>
        <taxon>Fulvivirgaceae</taxon>
        <taxon>Chryseolinea</taxon>
    </lineage>
</organism>
<dbReference type="STRING" id="947013.SAMN04488109_5871"/>
<accession>A0A1M5WNH0</accession>
<dbReference type="OrthoDB" id="277063at2"/>
<keyword evidence="2" id="KW-1185">Reference proteome</keyword>
<name>A0A1M5WNH0_9BACT</name>
<dbReference type="Gene3D" id="3.90.1150.30">
    <property type="match status" value="1"/>
</dbReference>
<dbReference type="RefSeq" id="WP_073141793.1">
    <property type="nucleotide sequence ID" value="NZ_FQWQ01000005.1"/>
</dbReference>
<proteinExistence type="predicted"/>
<dbReference type="Pfam" id="PF04237">
    <property type="entry name" value="YjbR"/>
    <property type="match status" value="1"/>
</dbReference>
<evidence type="ECO:0000313" key="2">
    <source>
        <dbReference type="Proteomes" id="UP000184212"/>
    </source>
</evidence>
<dbReference type="EMBL" id="FQWQ01000005">
    <property type="protein sequence ID" value="SHH89165.1"/>
    <property type="molecule type" value="Genomic_DNA"/>
</dbReference>
<sequence length="116" mass="13056">MVTLQEVETWALALPEAEQQPHFEKASFRVKKKIFATLDTAKKKAVVKLSAVDQSVFSKYDPAVIYPVPGAWGKQGWTAIELNKVRKTMFKDALYTSYANVAPKALAEQVNKRRSL</sequence>
<dbReference type="InterPro" id="IPR038056">
    <property type="entry name" value="YjbR-like_sf"/>
</dbReference>
<dbReference type="InterPro" id="IPR058532">
    <property type="entry name" value="YjbR/MT2646/Rv2570-like"/>
</dbReference>
<reference evidence="1 2" key="1">
    <citation type="submission" date="2016-11" db="EMBL/GenBank/DDBJ databases">
        <authorList>
            <person name="Jaros S."/>
            <person name="Januszkiewicz K."/>
            <person name="Wedrychowicz H."/>
        </authorList>
    </citation>
    <scope>NUCLEOTIDE SEQUENCE [LARGE SCALE GENOMIC DNA]</scope>
    <source>
        <strain evidence="1 2">DSM 24574</strain>
    </source>
</reference>
<protein>
    <submittedName>
        <fullName evidence="1">YjbR protein</fullName>
    </submittedName>
</protein>
<dbReference type="Proteomes" id="UP000184212">
    <property type="component" value="Unassembled WGS sequence"/>
</dbReference>